<gene>
    <name evidence="1" type="ORF">VC83_06499</name>
</gene>
<evidence type="ECO:0000313" key="1">
    <source>
        <dbReference type="EMBL" id="OAF58409.1"/>
    </source>
</evidence>
<sequence length="222" mass="24173">MTEHCEHYGCNDNGLPPALNSLLQSRCAPDEQGLRAMQVAILSSLSESGRLPASNIIDDIAADSGKTGYEILSALHDHDYIRMDKHRNIIAAYPFSVRPTHHRVELQSGVAVFAMCAIDALGIPPMVHSDATMHSRTESGDEICVIFHQQRVSWDPPETVVFVGTASNTGAAADVCCKYVNFFVSRTIADAWVQAHPEITGTILDQQRAVQLGATVFGMLLQ</sequence>
<protein>
    <recommendedName>
        <fullName evidence="2">Alkylmercury lyase</fullName>
    </recommendedName>
</protein>
<organism evidence="1">
    <name type="scientific">Pseudogymnoascus destructans</name>
    <dbReference type="NCBI Taxonomy" id="655981"/>
    <lineage>
        <taxon>Eukaryota</taxon>
        <taxon>Fungi</taxon>
        <taxon>Dikarya</taxon>
        <taxon>Ascomycota</taxon>
        <taxon>Pezizomycotina</taxon>
        <taxon>Leotiomycetes</taxon>
        <taxon>Thelebolales</taxon>
        <taxon>Thelebolaceae</taxon>
        <taxon>Pseudogymnoascus</taxon>
    </lineage>
</organism>
<proteinExistence type="predicted"/>
<dbReference type="InterPro" id="IPR053717">
    <property type="entry name" value="MerB_lyase_sf"/>
</dbReference>
<dbReference type="Pfam" id="PF03243">
    <property type="entry name" value="MerB"/>
    <property type="match status" value="1"/>
</dbReference>
<dbReference type="OrthoDB" id="5274118at2759"/>
<name>A0A177A8C9_9PEZI</name>
<dbReference type="Gene3D" id="3.30.450.410">
    <property type="match status" value="1"/>
</dbReference>
<dbReference type="SUPFAM" id="SSF160387">
    <property type="entry name" value="NosL/MerB-like"/>
    <property type="match status" value="1"/>
</dbReference>
<evidence type="ECO:0008006" key="2">
    <source>
        <dbReference type="Google" id="ProtNLM"/>
    </source>
</evidence>
<dbReference type="RefSeq" id="XP_024323694.1">
    <property type="nucleotide sequence ID" value="XM_024470097.1"/>
</dbReference>
<dbReference type="eggNOG" id="ENOG502T55G">
    <property type="taxonomic scope" value="Eukaryota"/>
</dbReference>
<dbReference type="EMBL" id="KV441397">
    <property type="protein sequence ID" value="OAF58409.1"/>
    <property type="molecule type" value="Genomic_DNA"/>
</dbReference>
<dbReference type="Proteomes" id="UP000077154">
    <property type="component" value="Unassembled WGS sequence"/>
</dbReference>
<dbReference type="GO" id="GO:0018836">
    <property type="term" value="F:alkylmercury lyase activity"/>
    <property type="evidence" value="ECO:0007669"/>
    <property type="project" value="InterPro"/>
</dbReference>
<dbReference type="AlphaFoldDB" id="A0A177A8C9"/>
<reference evidence="1" key="1">
    <citation type="submission" date="2016-03" db="EMBL/GenBank/DDBJ databases">
        <title>Updated assembly of Pseudogymnoascus destructans, the fungus causing white-nose syndrome of bats.</title>
        <authorList>
            <person name="Palmer J.M."/>
            <person name="Drees K.P."/>
            <person name="Foster J.T."/>
            <person name="Lindner D.L."/>
        </authorList>
    </citation>
    <scope>NUCLEOTIDE SEQUENCE [LARGE SCALE GENOMIC DNA]</scope>
    <source>
        <strain evidence="1">20631-21</strain>
    </source>
</reference>
<accession>A0A177A8C9</accession>
<dbReference type="VEuPathDB" id="FungiDB:GMDG_04335"/>
<dbReference type="InterPro" id="IPR004927">
    <property type="entry name" value="MerB"/>
</dbReference>
<dbReference type="GeneID" id="36289558"/>